<dbReference type="Gene3D" id="3.30.300.30">
    <property type="match status" value="1"/>
</dbReference>
<feature type="domain" description="Carrier" evidence="4">
    <location>
        <begin position="1545"/>
        <end position="1619"/>
    </location>
</feature>
<dbReference type="InterPro" id="IPR006162">
    <property type="entry name" value="Ppantetheine_attach_site"/>
</dbReference>
<dbReference type="CDD" id="cd05930">
    <property type="entry name" value="A_NRPS"/>
    <property type="match status" value="1"/>
</dbReference>
<comment type="cofactor">
    <cofactor evidence="1">
        <name>pantetheine 4'-phosphate</name>
        <dbReference type="ChEBI" id="CHEBI:47942"/>
    </cofactor>
</comment>
<dbReference type="InterPro" id="IPR001242">
    <property type="entry name" value="Condensation_dom"/>
</dbReference>
<dbReference type="InterPro" id="IPR020806">
    <property type="entry name" value="PKS_PP-bd"/>
</dbReference>
<dbReference type="SUPFAM" id="SSF47336">
    <property type="entry name" value="ACP-like"/>
    <property type="match status" value="2"/>
</dbReference>
<accession>A0ABS5RJR4</accession>
<keyword evidence="2" id="KW-0596">Phosphopantetheine</keyword>
<dbReference type="InterPro" id="IPR023213">
    <property type="entry name" value="CAT-like_dom_sf"/>
</dbReference>
<dbReference type="Gene3D" id="3.30.559.10">
    <property type="entry name" value="Chloramphenicol acetyltransferase-like domain"/>
    <property type="match status" value="2"/>
</dbReference>
<evidence type="ECO:0000313" key="5">
    <source>
        <dbReference type="EMBL" id="MBS9534547.1"/>
    </source>
</evidence>
<dbReference type="Proteomes" id="UP001519535">
    <property type="component" value="Unassembled WGS sequence"/>
</dbReference>
<dbReference type="SMART" id="SM00823">
    <property type="entry name" value="PKS_PP"/>
    <property type="match status" value="2"/>
</dbReference>
<dbReference type="Pfam" id="PF00550">
    <property type="entry name" value="PP-binding"/>
    <property type="match status" value="2"/>
</dbReference>
<dbReference type="EMBL" id="JAHCLR010000025">
    <property type="protein sequence ID" value="MBS9534547.1"/>
    <property type="molecule type" value="Genomic_DNA"/>
</dbReference>
<dbReference type="Gene3D" id="1.10.1200.10">
    <property type="entry name" value="ACP-like"/>
    <property type="match status" value="2"/>
</dbReference>
<reference evidence="5 6" key="1">
    <citation type="submission" date="2021-05" db="EMBL/GenBank/DDBJ databases">
        <title>Mycobacterium acidophilum sp. nov., an extremely acid-tolerant member of the genus Mycobacterium.</title>
        <authorList>
            <person name="Xia J."/>
        </authorList>
    </citation>
    <scope>NUCLEOTIDE SEQUENCE [LARGE SCALE GENOMIC DNA]</scope>
    <source>
        <strain evidence="5 6">M1</strain>
    </source>
</reference>
<dbReference type="InterPro" id="IPR045851">
    <property type="entry name" value="AMP-bd_C_sf"/>
</dbReference>
<dbReference type="InterPro" id="IPR010071">
    <property type="entry name" value="AA_adenyl_dom"/>
</dbReference>
<keyword evidence="6" id="KW-1185">Reference proteome</keyword>
<dbReference type="Pfam" id="PF00668">
    <property type="entry name" value="Condensation"/>
    <property type="match status" value="2"/>
</dbReference>
<dbReference type="PROSITE" id="PS00455">
    <property type="entry name" value="AMP_BINDING"/>
    <property type="match status" value="1"/>
</dbReference>
<evidence type="ECO:0000259" key="4">
    <source>
        <dbReference type="PROSITE" id="PS50075"/>
    </source>
</evidence>
<comment type="caution">
    <text evidence="5">The sequence shown here is derived from an EMBL/GenBank/DDBJ whole genome shotgun (WGS) entry which is preliminary data.</text>
</comment>
<name>A0ABS5RJR4_9MYCO</name>
<dbReference type="PANTHER" id="PTHR45527:SF1">
    <property type="entry name" value="FATTY ACID SYNTHASE"/>
    <property type="match status" value="1"/>
</dbReference>
<sequence length="1652" mass="176324">MLSGVDSRAVHDRRRELLRRRLAERGLVDVDPTAQETPAAAPALRAGERYPLSPGQRRMWFLQALDAADTTLNIGVCYRLIGAVDPARLRRAFDDVVTRHSILRTRYGVDESGEPYQVFGDVPLDWAQQDRSDWRDAVTQDVDRPFDLTADPPIRILLIRTGAAEFVLSLVVHHICWDDDCWAVFFDELSRAYNGAVPDGAAPQYAAVFDRIPVPDDTDLDHWRQALHPLPDAVELPGHRAAQPTRRADHRTQAVPADLFAAVEEFARSRSASPFMVLLSAFGALVGRYADASDFLVAVPVTDRPAGTETVLGYFGNTLLLRLTGDPAATFASSVDAVRGTCLAGFAHSSVGIDRVIGAVNPDRAAGHDGLAGMVQLGFSMRKSANGFAFDGITAEQLEPAAGSAPIPLSLAVVAEPDGAYLELEYQADVLDGALVERFADHYLRLLGAALREPDRRLAGLDMLGPDERAAILAQSHGTSAVVGDVTMIALLEATAAARPDATALVAAGTELTYPDLHRRANRLARWLIGGGAGPEDVVGLQLGNSTEFIVAMLAVLKAGAGYLPIDPGYPADRIAYLRDDAAPRITLDPAALQAAERAAAGLPDTAVCDADRVRPLRPDNLAYVIYTSGTTGRPKGVAVTHAAVADHIRGFAAEWSMTAEDRLLQMASVSFDASAAEIFLTLYLGATLVLPDPDALGDVDRIAETVERQRVTVLQMVPSLLGTLLKLPPNGVWRQLRHLPVGGEALPGRLADDFVAQHPGVGLRNHYGPTEAVICATHQPVDREYGTATVPIGVPNRNVRAYVLDRQLQLVPTGVVGELYLGGPQLARGYLHRAGLTAQRFVADPFDPGARLYRSGDLVRRNNSGELEFVGRSDEQLKVRGIRVEPGEIESVLAGHPGVRDCRVVADGGALSAYLVGDADLDVGGVRAHAAAALPEYLVPGAFAVLDALPLTVGGKLDRRALPAAIAAPSGDHREPGTPTERRIAAIFAALFERDRIGADDSFFALGGHSLLAARLVAQLRAEFGVELAIRAVFETPTPAGLAARLVEQFRTEFDLDLDDLDGLDAAEDLAPGRPELVAAHRSDRIPLSYSQLAGWFQYRLEGAREAFAMPLTLRISGPLDDDALERALNDVAARHEALRTTFVEHDGVPYQVIHSAGPVRLTRQPVAPTGVDAAVAELRRGGLNPQTGPLIAAALLTVDAQTHTLAIIVHHLVCDHVSLGVIVDDLCAAYRARRAGQLPNLPDLPLQFADYALWQRNAFDTGDGWGQAELTARRDALAGLPDEVSIPPDRLRRLALSRQSEIGAFTVPAAQRIALLRLADDCGVTEFMACHAAVAVWLQALGAGSDIAIGSPAAARVEPGTEHLVGLLANAVVLRTGLTGDPSLRDVLTRSRDAVLDAFAHQEAPIERLVDAVKPARSGFRNPLYQTMIHYRGPDWSTQPRELVPGTTLTGVPAEFTGSLMDVDLGMTVTAAGELAVRVVANADLYEPATVAHLADALQAVFTAYATHPDLPLSQLRLLPDDVLAQVLAEPAPVIVESVSRAVDSAAAERILIALLEELLEIDDVDAEDNFFALGGDSITSIKWAAAAATHDLTMTPAMVFEHATIGELAVAVGGPAAAATDDRSHAPMSASGLDADALAQLTSAWNGRQ</sequence>
<dbReference type="Gene3D" id="2.30.38.10">
    <property type="entry name" value="Luciferase, Domain 3"/>
    <property type="match status" value="1"/>
</dbReference>
<dbReference type="InterPro" id="IPR020845">
    <property type="entry name" value="AMP-binding_CS"/>
</dbReference>
<dbReference type="SUPFAM" id="SSF52777">
    <property type="entry name" value="CoA-dependent acyltransferases"/>
    <property type="match status" value="4"/>
</dbReference>
<dbReference type="SUPFAM" id="SSF56801">
    <property type="entry name" value="Acetyl-CoA synthetase-like"/>
    <property type="match status" value="1"/>
</dbReference>
<dbReference type="PROSITE" id="PS50075">
    <property type="entry name" value="CARRIER"/>
    <property type="match status" value="2"/>
</dbReference>
<dbReference type="CDD" id="cd19531">
    <property type="entry name" value="LCL_NRPS-like"/>
    <property type="match status" value="1"/>
</dbReference>
<dbReference type="NCBIfam" id="TIGR01733">
    <property type="entry name" value="AA-adenyl-dom"/>
    <property type="match status" value="1"/>
</dbReference>
<dbReference type="InterPro" id="IPR025110">
    <property type="entry name" value="AMP-bd_C"/>
</dbReference>
<dbReference type="Pfam" id="PF00501">
    <property type="entry name" value="AMP-binding"/>
    <property type="match status" value="1"/>
</dbReference>
<evidence type="ECO:0000256" key="3">
    <source>
        <dbReference type="ARBA" id="ARBA00022553"/>
    </source>
</evidence>
<dbReference type="Pfam" id="PF13193">
    <property type="entry name" value="AMP-binding_C"/>
    <property type="match status" value="1"/>
</dbReference>
<evidence type="ECO:0000313" key="6">
    <source>
        <dbReference type="Proteomes" id="UP001519535"/>
    </source>
</evidence>
<gene>
    <name evidence="5" type="ORF">KIH27_13215</name>
</gene>
<dbReference type="PROSITE" id="PS00012">
    <property type="entry name" value="PHOSPHOPANTETHEINE"/>
    <property type="match status" value="2"/>
</dbReference>
<organism evidence="5 6">
    <name type="scientific">Mycolicibacter acidiphilus</name>
    <dbReference type="NCBI Taxonomy" id="2835306"/>
    <lineage>
        <taxon>Bacteria</taxon>
        <taxon>Bacillati</taxon>
        <taxon>Actinomycetota</taxon>
        <taxon>Actinomycetes</taxon>
        <taxon>Mycobacteriales</taxon>
        <taxon>Mycobacteriaceae</taxon>
        <taxon>Mycolicibacter</taxon>
    </lineage>
</organism>
<feature type="domain" description="Carrier" evidence="4">
    <location>
        <begin position="976"/>
        <end position="1051"/>
    </location>
</feature>
<dbReference type="Gene3D" id="3.40.50.980">
    <property type="match status" value="2"/>
</dbReference>
<dbReference type="PANTHER" id="PTHR45527">
    <property type="entry name" value="NONRIBOSOMAL PEPTIDE SYNTHETASE"/>
    <property type="match status" value="1"/>
</dbReference>
<keyword evidence="3" id="KW-0597">Phosphoprotein</keyword>
<evidence type="ECO:0000256" key="2">
    <source>
        <dbReference type="ARBA" id="ARBA00022450"/>
    </source>
</evidence>
<dbReference type="RefSeq" id="WP_214093416.1">
    <property type="nucleotide sequence ID" value="NZ_JAHCLR010000025.1"/>
</dbReference>
<dbReference type="InterPro" id="IPR036736">
    <property type="entry name" value="ACP-like_sf"/>
</dbReference>
<dbReference type="InterPro" id="IPR000873">
    <property type="entry name" value="AMP-dep_synth/lig_dom"/>
</dbReference>
<dbReference type="SMART" id="SM01294">
    <property type="entry name" value="PKS_PP_betabranch"/>
    <property type="match status" value="1"/>
</dbReference>
<evidence type="ECO:0000256" key="1">
    <source>
        <dbReference type="ARBA" id="ARBA00001957"/>
    </source>
</evidence>
<protein>
    <submittedName>
        <fullName evidence="5">Amino acid adenylation domain-containing protein</fullName>
    </submittedName>
</protein>
<dbReference type="Gene3D" id="3.30.559.30">
    <property type="entry name" value="Nonribosomal peptide synthetase, condensation domain"/>
    <property type="match status" value="2"/>
</dbReference>
<dbReference type="InterPro" id="IPR009081">
    <property type="entry name" value="PP-bd_ACP"/>
</dbReference>
<proteinExistence type="predicted"/>